<dbReference type="Proteomes" id="UP000001861">
    <property type="component" value="Unassembled WGS sequence"/>
</dbReference>
<organism evidence="2 3">
    <name type="scientific">Coprinopsis cinerea (strain Okayama-7 / 130 / ATCC MYA-4618 / FGSC 9003)</name>
    <name type="common">Inky cap fungus</name>
    <name type="synonym">Hormographiella aspergillata</name>
    <dbReference type="NCBI Taxonomy" id="240176"/>
    <lineage>
        <taxon>Eukaryota</taxon>
        <taxon>Fungi</taxon>
        <taxon>Dikarya</taxon>
        <taxon>Basidiomycota</taxon>
        <taxon>Agaricomycotina</taxon>
        <taxon>Agaricomycetes</taxon>
        <taxon>Agaricomycetidae</taxon>
        <taxon>Agaricales</taxon>
        <taxon>Agaricineae</taxon>
        <taxon>Psathyrellaceae</taxon>
        <taxon>Coprinopsis</taxon>
    </lineage>
</organism>
<dbReference type="HOGENOM" id="CLU_017710_0_0_1"/>
<evidence type="ECO:0000259" key="1">
    <source>
        <dbReference type="Pfam" id="PF14737"/>
    </source>
</evidence>
<gene>
    <name evidence="2" type="ORF">CC1G_15291</name>
</gene>
<dbReference type="STRING" id="240176.D6RQ84"/>
<dbReference type="EMBL" id="AACS02000010">
    <property type="protein sequence ID" value="EFI26890.1"/>
    <property type="molecule type" value="Genomic_DNA"/>
</dbReference>
<evidence type="ECO:0000313" key="2">
    <source>
        <dbReference type="EMBL" id="EFI26890.1"/>
    </source>
</evidence>
<dbReference type="RefSeq" id="XP_002910384.1">
    <property type="nucleotide sequence ID" value="XM_002910338.1"/>
</dbReference>
<dbReference type="Pfam" id="PF14737">
    <property type="entry name" value="DUF4470"/>
    <property type="match status" value="1"/>
</dbReference>
<dbReference type="KEGG" id="cci:CC1G_15291"/>
<name>D6RQ84_COPC7</name>
<comment type="caution">
    <text evidence="2">The sequence shown here is derived from an EMBL/GenBank/DDBJ whole genome shotgun (WGS) entry which is preliminary data.</text>
</comment>
<dbReference type="InParanoid" id="D6RQ84"/>
<dbReference type="GeneID" id="9379071"/>
<dbReference type="Gene3D" id="1.25.40.10">
    <property type="entry name" value="Tetratricopeptide repeat domain"/>
    <property type="match status" value="1"/>
</dbReference>
<reference evidence="2 3" key="1">
    <citation type="journal article" date="2010" name="Proc. Natl. Acad. Sci. U.S.A.">
        <title>Insights into evolution of multicellular fungi from the assembled chromosomes of the mushroom Coprinopsis cinerea (Coprinus cinereus).</title>
        <authorList>
            <person name="Stajich J.E."/>
            <person name="Wilke S.K."/>
            <person name="Ahren D."/>
            <person name="Au C.H."/>
            <person name="Birren B.W."/>
            <person name="Borodovsky M."/>
            <person name="Burns C."/>
            <person name="Canback B."/>
            <person name="Casselton L.A."/>
            <person name="Cheng C.K."/>
            <person name="Deng J."/>
            <person name="Dietrich F.S."/>
            <person name="Fargo D.C."/>
            <person name="Farman M.L."/>
            <person name="Gathman A.C."/>
            <person name="Goldberg J."/>
            <person name="Guigo R."/>
            <person name="Hoegger P.J."/>
            <person name="Hooker J.B."/>
            <person name="Huggins A."/>
            <person name="James T.Y."/>
            <person name="Kamada T."/>
            <person name="Kilaru S."/>
            <person name="Kodira C."/>
            <person name="Kues U."/>
            <person name="Kupfer D."/>
            <person name="Kwan H.S."/>
            <person name="Lomsadze A."/>
            <person name="Li W."/>
            <person name="Lilly W.W."/>
            <person name="Ma L.J."/>
            <person name="Mackey A.J."/>
            <person name="Manning G."/>
            <person name="Martin F."/>
            <person name="Muraguchi H."/>
            <person name="Natvig D.O."/>
            <person name="Palmerini H."/>
            <person name="Ramesh M.A."/>
            <person name="Rehmeyer C.J."/>
            <person name="Roe B.A."/>
            <person name="Shenoy N."/>
            <person name="Stanke M."/>
            <person name="Ter-Hovhannisyan V."/>
            <person name="Tunlid A."/>
            <person name="Velagapudi R."/>
            <person name="Vision T.J."/>
            <person name="Zeng Q."/>
            <person name="Zolan M.E."/>
            <person name="Pukkila P.J."/>
        </authorList>
    </citation>
    <scope>NUCLEOTIDE SEQUENCE [LARGE SCALE GENOMIC DNA]</scope>
    <source>
        <strain evidence="3">Okayama-7 / 130 / ATCC MYA-4618 / FGSC 9003</strain>
    </source>
</reference>
<dbReference type="OMA" id="PHWISEY"/>
<keyword evidence="3" id="KW-1185">Reference proteome</keyword>
<dbReference type="SUPFAM" id="SSF48452">
    <property type="entry name" value="TPR-like"/>
    <property type="match status" value="1"/>
</dbReference>
<dbReference type="OrthoDB" id="2423701at2759"/>
<sequence length="945" mass="107128">MSAERALHAKNEGNKLFKEGKLEESVKQYELATKLDTANPVYPSNLSAALYETGQYGACVDAIFESWSRKPDEGVAKKLSARLPKALVYGLHTGTIKSTLFRDRQSEIDALKSLAAGDEVWALCGRVVSKSLENFESRALDARRRFSKLPILRGYPDPTQTFFVIGTDEVISLLDGWSEKGGVKRDQLDVKSLKPEQLERLSFLVAGVGDGKHAFGTLIGLKLARDKLSREKQAHFKPHLTLLDVHPATVARNILFFMFLDQLLEGQLTSTERLEVMTTLFYVCLGWVMPSYCWDRFLACVEDLKIRLTQTPPKLPGYIHLSLDSIPPILKALDYWLKVYVPPAKFCANITHVTGAEKISQLANVGMPGLPNPYLIQRQDVLERIGNLQPSEMMPMAAKLGHPDVKNETEARKVIVENLDELVEILTMEEFDKNFPLGLSEESKWYKETKAFVPPRAFWSRHSGLEHFGQKSLTRAKLKEAGASPLKIIAKSIRQTWKSNMCTVDGVQSDELTGMDLDMLMTVQYFANFLTEHKLGETVDKELKKDSPSFAYAAAFFEAVLDAIRTLLPNLNIEFISGEVHQELAKIRWGADTRNPRFPKDFTRIWMSNIPDYTQGQLNLTTYVIPALQRDLPSAVGANCLFNSNVWKSDDAYCYNYTMLFPRDLERYLGLNTLDGRVVWEILSFGPSFIPKALATLPTREELRTWLTRLFLSIVHPGYVEPRPNLVKLPSTLVAFVGLLAELSNIGYPSHWISEFLQLAITNNLQADHKVFQSRLPRPVTERDQLVPLHRIRTDPWLHELETILAIANEGLPFSVQMPEGLATRDEEVGYFQAKVTRAFTYGMFYNRDAVAALVFWKRPATIRGLMPQLPKLIHREAEIAPVGTVAIFTYQDYVDLTKNEVRWRMGKSTAKKMIREQWSMAVVRMDLMMDITEPCPASRWISLA</sequence>
<dbReference type="InterPro" id="IPR011990">
    <property type="entry name" value="TPR-like_helical_dom_sf"/>
</dbReference>
<feature type="domain" description="DUF4470" evidence="1">
    <location>
        <begin position="188"/>
        <end position="283"/>
    </location>
</feature>
<dbReference type="AlphaFoldDB" id="D6RQ84"/>
<dbReference type="InterPro" id="IPR027974">
    <property type="entry name" value="DUF4470"/>
</dbReference>
<dbReference type="eggNOG" id="ENOG502S1W1">
    <property type="taxonomic scope" value="Eukaryota"/>
</dbReference>
<protein>
    <recommendedName>
        <fullName evidence="1">DUF4470 domain-containing protein</fullName>
    </recommendedName>
</protein>
<accession>D6RQ84</accession>
<evidence type="ECO:0000313" key="3">
    <source>
        <dbReference type="Proteomes" id="UP000001861"/>
    </source>
</evidence>
<proteinExistence type="predicted"/>
<dbReference type="VEuPathDB" id="FungiDB:CC1G_15291"/>